<dbReference type="PROSITE" id="PS51013">
    <property type="entry name" value="PANNEXIN"/>
    <property type="match status" value="1"/>
</dbReference>
<gene>
    <name evidence="12" type="primary">inx</name>
    <name evidence="13" type="ORF">LOAG_06261</name>
</gene>
<name>A0A1S0TZW5_LOALO</name>
<evidence type="ECO:0000256" key="12">
    <source>
        <dbReference type="RuleBase" id="RU010713"/>
    </source>
</evidence>
<evidence type="ECO:0000256" key="10">
    <source>
        <dbReference type="ARBA" id="ARBA00023136"/>
    </source>
</evidence>
<evidence type="ECO:0000256" key="1">
    <source>
        <dbReference type="ARBA" id="ARBA00004610"/>
    </source>
</evidence>
<keyword evidence="9 12" id="KW-0406">Ion transport</keyword>
<evidence type="ECO:0000313" key="13">
    <source>
        <dbReference type="EMBL" id="EFO22225.1"/>
    </source>
</evidence>
<comment type="similarity">
    <text evidence="12">Belongs to the pannexin family.</text>
</comment>
<keyword evidence="6" id="KW-0303">Gap junction</keyword>
<comment type="caution">
    <text evidence="12">Lacks conserved residue(s) required for the propagation of feature annotation.</text>
</comment>
<sequence>MFLGIPGLNKFVSSITISQLDDLPDRCNYFYTVLALLFFSLLIGTKQHFGSPIRCLVDRQYSGSWIGYVHDYCFISERYSLTPPEYEADEIAVFDPTHEKKYENYYQWVPFLLAAQALSFYLPHFLWRWFQKLSNLDMAIVVDETIRIYHMFVDERNKAVEDLVRYLEQCIVYPVRRSIFMNFTRITLVGWYSSLVYVFEKLLNTANTVLQLYVMNTFVGDGTLLWGYQLLKNLWMGQDWTTIGYFPRVVYCDYMRHELANVQRKTVQCALTINILNEKVFAVMSAWLLLLLAVNVVSTIYTVIILFLPTLRERSASDYLEAFVCREEPLAHNLSDNDGDFCENELFEYHLSNVRSASFHSRIRRRICATVEYGENVNLENEKTRESEEEKQEIFHRRLILLARKNKHLLHNFVCEAIHPDSILLLRFMHSHAGRMVTSNIVFALWAHYVIAKESRRRKYQPKAVDDIASGASAREKNITGLNGNRCFNMSSSKNDSTIMDASPLLKSNEEYAQVVSFPRLSSKKKAIVEYTAIPKEQTSTKRVLKYYRTIGK</sequence>
<dbReference type="PRINTS" id="PR01262">
    <property type="entry name" value="INNEXIN"/>
</dbReference>
<evidence type="ECO:0000256" key="9">
    <source>
        <dbReference type="ARBA" id="ARBA00023065"/>
    </source>
</evidence>
<keyword evidence="10 12" id="KW-0472">Membrane</keyword>
<dbReference type="GO" id="GO:0005243">
    <property type="term" value="F:gap junction channel activity"/>
    <property type="evidence" value="ECO:0007669"/>
    <property type="project" value="TreeGrafter"/>
</dbReference>
<evidence type="ECO:0000256" key="8">
    <source>
        <dbReference type="ARBA" id="ARBA00022989"/>
    </source>
</evidence>
<evidence type="ECO:0000256" key="3">
    <source>
        <dbReference type="ARBA" id="ARBA00022448"/>
    </source>
</evidence>
<dbReference type="PANTHER" id="PTHR11893">
    <property type="entry name" value="INNEXIN"/>
    <property type="match status" value="1"/>
</dbReference>
<dbReference type="AlphaFoldDB" id="A0A1S0TZW5"/>
<dbReference type="CTD" id="9943673"/>
<keyword evidence="3 12" id="KW-0813">Transport</keyword>
<comment type="subcellular location">
    <subcellularLocation>
        <location evidence="1">Cell junction</location>
        <location evidence="1">Gap junction</location>
    </subcellularLocation>
    <subcellularLocation>
        <location evidence="2 12">Cell membrane</location>
        <topology evidence="2 12">Multi-pass membrane protein</topology>
    </subcellularLocation>
</comment>
<dbReference type="PANTHER" id="PTHR11893:SF20">
    <property type="entry name" value="INNEXIN-3"/>
    <property type="match status" value="1"/>
</dbReference>
<accession>A0A1S0TZW5</accession>
<dbReference type="GO" id="GO:0005921">
    <property type="term" value="C:gap junction"/>
    <property type="evidence" value="ECO:0007669"/>
    <property type="project" value="UniProtKB-SubCell"/>
</dbReference>
<organism evidence="13">
    <name type="scientific">Loa loa</name>
    <name type="common">Eye worm</name>
    <name type="synonym">Filaria loa</name>
    <dbReference type="NCBI Taxonomy" id="7209"/>
    <lineage>
        <taxon>Eukaryota</taxon>
        <taxon>Metazoa</taxon>
        <taxon>Ecdysozoa</taxon>
        <taxon>Nematoda</taxon>
        <taxon>Chromadorea</taxon>
        <taxon>Rhabditida</taxon>
        <taxon>Spirurina</taxon>
        <taxon>Spiruromorpha</taxon>
        <taxon>Filarioidea</taxon>
        <taxon>Onchocercidae</taxon>
        <taxon>Loa</taxon>
    </lineage>
</organism>
<protein>
    <recommendedName>
        <fullName evidence="12">Innexin</fullName>
    </recommendedName>
</protein>
<keyword evidence="8 12" id="KW-1133">Transmembrane helix</keyword>
<dbReference type="GeneID" id="9943673"/>
<proteinExistence type="inferred from homology"/>
<dbReference type="EMBL" id="JH712082">
    <property type="protein sequence ID" value="EFO22225.1"/>
    <property type="molecule type" value="Genomic_DNA"/>
</dbReference>
<dbReference type="GO" id="GO:0005886">
    <property type="term" value="C:plasma membrane"/>
    <property type="evidence" value="ECO:0007669"/>
    <property type="project" value="UniProtKB-SubCell"/>
</dbReference>
<keyword evidence="7" id="KW-0965">Cell junction</keyword>
<dbReference type="OMA" id="SWIGYVH"/>
<dbReference type="OrthoDB" id="5867527at2759"/>
<comment type="function">
    <text evidence="12">Structural component of the gap junctions.</text>
</comment>
<dbReference type="GO" id="GO:0034220">
    <property type="term" value="P:monoatomic ion transmembrane transport"/>
    <property type="evidence" value="ECO:0007669"/>
    <property type="project" value="UniProtKB-KW"/>
</dbReference>
<keyword evidence="5 12" id="KW-0812">Transmembrane</keyword>
<feature type="transmembrane region" description="Helical" evidence="12">
    <location>
        <begin position="286"/>
        <end position="308"/>
    </location>
</feature>
<dbReference type="InParanoid" id="A0A1S0TZW5"/>
<evidence type="ECO:0000256" key="7">
    <source>
        <dbReference type="ARBA" id="ARBA00022949"/>
    </source>
</evidence>
<keyword evidence="11 12" id="KW-0407">Ion channel</keyword>
<evidence type="ECO:0000256" key="11">
    <source>
        <dbReference type="ARBA" id="ARBA00023303"/>
    </source>
</evidence>
<reference evidence="13" key="1">
    <citation type="submission" date="2012-04" db="EMBL/GenBank/DDBJ databases">
        <title>The Genome Sequence of Loa loa.</title>
        <authorList>
            <consortium name="The Broad Institute Genome Sequencing Platform"/>
            <consortium name="Broad Institute Genome Sequencing Center for Infectious Disease"/>
            <person name="Nutman T.B."/>
            <person name="Fink D.L."/>
            <person name="Russ C."/>
            <person name="Young S."/>
            <person name="Zeng Q."/>
            <person name="Gargeya S."/>
            <person name="Alvarado L."/>
            <person name="Berlin A."/>
            <person name="Chapman S.B."/>
            <person name="Chen Z."/>
            <person name="Freedman E."/>
            <person name="Gellesch M."/>
            <person name="Goldberg J."/>
            <person name="Griggs A."/>
            <person name="Gujja S."/>
            <person name="Heilman E.R."/>
            <person name="Heiman D."/>
            <person name="Howarth C."/>
            <person name="Mehta T."/>
            <person name="Neiman D."/>
            <person name="Pearson M."/>
            <person name="Roberts A."/>
            <person name="Saif S."/>
            <person name="Shea T."/>
            <person name="Shenoy N."/>
            <person name="Sisk P."/>
            <person name="Stolte C."/>
            <person name="Sykes S."/>
            <person name="White J."/>
            <person name="Yandava C."/>
            <person name="Haas B."/>
            <person name="Henn M.R."/>
            <person name="Nusbaum C."/>
            <person name="Birren B."/>
        </authorList>
    </citation>
    <scope>NUCLEOTIDE SEQUENCE [LARGE SCALE GENOMIC DNA]</scope>
</reference>
<keyword evidence="4" id="KW-1003">Cell membrane</keyword>
<evidence type="ECO:0000256" key="2">
    <source>
        <dbReference type="ARBA" id="ARBA00004651"/>
    </source>
</evidence>
<evidence type="ECO:0000256" key="4">
    <source>
        <dbReference type="ARBA" id="ARBA00022475"/>
    </source>
</evidence>
<evidence type="ECO:0000256" key="5">
    <source>
        <dbReference type="ARBA" id="ARBA00022692"/>
    </source>
</evidence>
<dbReference type="KEGG" id="loa:LOAG_06261"/>
<dbReference type="Pfam" id="PF00876">
    <property type="entry name" value="Innexin"/>
    <property type="match status" value="1"/>
</dbReference>
<evidence type="ECO:0000256" key="6">
    <source>
        <dbReference type="ARBA" id="ARBA00022868"/>
    </source>
</evidence>
<dbReference type="RefSeq" id="XP_003141845.1">
    <property type="nucleotide sequence ID" value="XM_003141797.1"/>
</dbReference>
<dbReference type="InterPro" id="IPR000990">
    <property type="entry name" value="Innexin"/>
</dbReference>